<protein>
    <submittedName>
        <fullName evidence="1">Uncharacterized protein</fullName>
    </submittedName>
</protein>
<name>A0AB39QNX4_9ACTN</name>
<dbReference type="EMBL" id="CP163441">
    <property type="protein sequence ID" value="XDQ43160.1"/>
    <property type="molecule type" value="Genomic_DNA"/>
</dbReference>
<gene>
    <name evidence="1" type="ORF">AB5J52_13310</name>
</gene>
<reference evidence="1" key="1">
    <citation type="submission" date="2024-07" db="EMBL/GenBank/DDBJ databases">
        <authorList>
            <person name="Yu S.T."/>
        </authorList>
    </citation>
    <scope>NUCLEOTIDE SEQUENCE</scope>
    <source>
        <strain evidence="1">R39</strain>
    </source>
</reference>
<organism evidence="1">
    <name type="scientific">Streptomyces sp. R39</name>
    <dbReference type="NCBI Taxonomy" id="3238631"/>
    <lineage>
        <taxon>Bacteria</taxon>
        <taxon>Bacillati</taxon>
        <taxon>Actinomycetota</taxon>
        <taxon>Actinomycetes</taxon>
        <taxon>Kitasatosporales</taxon>
        <taxon>Streptomycetaceae</taxon>
        <taxon>Streptomyces</taxon>
    </lineage>
</organism>
<dbReference type="RefSeq" id="WP_369222347.1">
    <property type="nucleotide sequence ID" value="NZ_CP163441.1"/>
</dbReference>
<dbReference type="AlphaFoldDB" id="A0AB39QNX4"/>
<dbReference type="InterPro" id="IPR029058">
    <property type="entry name" value="AB_hydrolase_fold"/>
</dbReference>
<sequence length="59" mass="6882">MGVSVFPHDLVRSPRIRAERAYSDLVYFNDQIPLGGRFAAFEQPLLFTREVRKFARLVK</sequence>
<accession>A0AB39QNX4</accession>
<evidence type="ECO:0000313" key="1">
    <source>
        <dbReference type="EMBL" id="XDQ43160.1"/>
    </source>
</evidence>
<dbReference type="Gene3D" id="3.40.50.1820">
    <property type="entry name" value="alpha/beta hydrolase"/>
    <property type="match status" value="1"/>
</dbReference>
<proteinExistence type="predicted"/>